<name>A0A6J2U4E4_DROLE</name>
<keyword evidence="3" id="KW-1185">Reference proteome</keyword>
<organism evidence="3 4">
    <name type="scientific">Drosophila lebanonensis</name>
    <name type="common">Fruit fly</name>
    <name type="synonym">Scaptodrosophila lebanonensis</name>
    <dbReference type="NCBI Taxonomy" id="7225"/>
    <lineage>
        <taxon>Eukaryota</taxon>
        <taxon>Metazoa</taxon>
        <taxon>Ecdysozoa</taxon>
        <taxon>Arthropoda</taxon>
        <taxon>Hexapoda</taxon>
        <taxon>Insecta</taxon>
        <taxon>Pterygota</taxon>
        <taxon>Neoptera</taxon>
        <taxon>Endopterygota</taxon>
        <taxon>Diptera</taxon>
        <taxon>Brachycera</taxon>
        <taxon>Muscomorpha</taxon>
        <taxon>Ephydroidea</taxon>
        <taxon>Drosophilidae</taxon>
        <taxon>Scaptodrosophila</taxon>
    </lineage>
</organism>
<dbReference type="RefSeq" id="XP_030382348.1">
    <property type="nucleotide sequence ID" value="XM_030526488.1"/>
</dbReference>
<dbReference type="GeneID" id="115629891"/>
<evidence type="ECO:0000313" key="3">
    <source>
        <dbReference type="Proteomes" id="UP000504634"/>
    </source>
</evidence>
<dbReference type="OrthoDB" id="7882868at2759"/>
<accession>A0A6J2U4E4</accession>
<dbReference type="AlphaFoldDB" id="A0A6J2U4E4"/>
<protein>
    <submittedName>
        <fullName evidence="4">Uncharacterized protein LOC115629891</fullName>
    </submittedName>
</protein>
<evidence type="ECO:0000313" key="4">
    <source>
        <dbReference type="RefSeq" id="XP_030382348.1"/>
    </source>
</evidence>
<feature type="domain" description="Kazal-like" evidence="2">
    <location>
        <begin position="70"/>
        <end position="133"/>
    </location>
</feature>
<feature type="signal peptide" evidence="1">
    <location>
        <begin position="1"/>
        <end position="19"/>
    </location>
</feature>
<proteinExistence type="predicted"/>
<feature type="chain" id="PRO_5027038014" evidence="1">
    <location>
        <begin position="20"/>
        <end position="133"/>
    </location>
</feature>
<sequence>MRHTAITLLIALFISQALAELKVKFVARVANVNEAHILNARNDNEAEDISHITDAKDIGDVDKDPTLQSSIDERSCEKICPRYYRPLCVSRDGELITYATPCEFKNELQCARVAHKRDVPLPKYKVLFDGACE</sequence>
<keyword evidence="1" id="KW-0732">Signal</keyword>
<reference evidence="4" key="1">
    <citation type="submission" date="2025-08" db="UniProtKB">
        <authorList>
            <consortium name="RefSeq"/>
        </authorList>
    </citation>
    <scope>IDENTIFICATION</scope>
    <source>
        <strain evidence="4">11010-0011.00</strain>
        <tissue evidence="4">Whole body</tissue>
    </source>
</reference>
<dbReference type="InterPro" id="IPR002350">
    <property type="entry name" value="Kazal_dom"/>
</dbReference>
<gene>
    <name evidence="4" type="primary">LOC115629891</name>
</gene>
<dbReference type="CDD" id="cd00104">
    <property type="entry name" value="KAZAL_FS"/>
    <property type="match status" value="1"/>
</dbReference>
<dbReference type="Proteomes" id="UP000504634">
    <property type="component" value="Unplaced"/>
</dbReference>
<evidence type="ECO:0000259" key="2">
    <source>
        <dbReference type="PROSITE" id="PS51465"/>
    </source>
</evidence>
<evidence type="ECO:0000256" key="1">
    <source>
        <dbReference type="SAM" id="SignalP"/>
    </source>
</evidence>
<dbReference type="Gene3D" id="3.30.60.30">
    <property type="match status" value="1"/>
</dbReference>
<dbReference type="PROSITE" id="PS51465">
    <property type="entry name" value="KAZAL_2"/>
    <property type="match status" value="1"/>
</dbReference>